<evidence type="ECO:0000313" key="9">
    <source>
        <dbReference type="EMBL" id="OJF73020.1"/>
    </source>
</evidence>
<keyword evidence="5" id="KW-0678">Repressor</keyword>
<dbReference type="SUPFAM" id="SSF50037">
    <property type="entry name" value="C-terminal domain of transcriptional repressors"/>
    <property type="match status" value="1"/>
</dbReference>
<dbReference type="Proteomes" id="UP000182015">
    <property type="component" value="Unassembled WGS sequence"/>
</dbReference>
<gene>
    <name evidence="5" type="primary">birA</name>
    <name evidence="9" type="ORF">A9Q68_00935</name>
</gene>
<dbReference type="GO" id="GO:0004077">
    <property type="term" value="F:biotin--[biotin carboxyl-carrier protein] ligase activity"/>
    <property type="evidence" value="ECO:0007669"/>
    <property type="project" value="UniProtKB-UniRule"/>
</dbReference>
<dbReference type="NCBIfam" id="TIGR00121">
    <property type="entry name" value="birA_ligase"/>
    <property type="match status" value="1"/>
</dbReference>
<feature type="domain" description="Biotin protein ligase C-terminal" evidence="6">
    <location>
        <begin position="263"/>
        <end position="308"/>
    </location>
</feature>
<dbReference type="RefSeq" id="WP_071793703.1">
    <property type="nucleotide sequence ID" value="NZ_LZDD01000001.1"/>
</dbReference>
<evidence type="ECO:0000313" key="10">
    <source>
        <dbReference type="Proteomes" id="UP000182015"/>
    </source>
</evidence>
<dbReference type="InterPro" id="IPR008988">
    <property type="entry name" value="Transcriptional_repressor_C"/>
</dbReference>
<dbReference type="STRING" id="1856638.A9Q68_00935"/>
<keyword evidence="4 5" id="KW-0092">Biotin</keyword>
<dbReference type="InterPro" id="IPR004408">
    <property type="entry name" value="Biotin_CoA_COase_ligase"/>
</dbReference>
<dbReference type="HAMAP" id="MF_00978">
    <property type="entry name" value="Bifunct_BirA"/>
    <property type="match status" value="1"/>
</dbReference>
<comment type="similarity">
    <text evidence="5">Belongs to the biotin--protein ligase family.</text>
</comment>
<dbReference type="GO" id="GO:0016740">
    <property type="term" value="F:transferase activity"/>
    <property type="evidence" value="ECO:0007669"/>
    <property type="project" value="UniProtKB-ARBA"/>
</dbReference>
<evidence type="ECO:0000259" key="6">
    <source>
        <dbReference type="Pfam" id="PF02237"/>
    </source>
</evidence>
<dbReference type="Pfam" id="PF08279">
    <property type="entry name" value="HTH_11"/>
    <property type="match status" value="1"/>
</dbReference>
<evidence type="ECO:0000259" key="8">
    <source>
        <dbReference type="Pfam" id="PF08279"/>
    </source>
</evidence>
<evidence type="ECO:0000256" key="2">
    <source>
        <dbReference type="ARBA" id="ARBA00022741"/>
    </source>
</evidence>
<dbReference type="SUPFAM" id="SSF55681">
    <property type="entry name" value="Class II aaRS and biotin synthetases"/>
    <property type="match status" value="1"/>
</dbReference>
<name>A0A1L8MQG6_9STRE</name>
<dbReference type="GO" id="GO:0005737">
    <property type="term" value="C:cytoplasm"/>
    <property type="evidence" value="ECO:0007669"/>
    <property type="project" value="TreeGrafter"/>
</dbReference>
<feature type="binding site" evidence="5">
    <location>
        <position position="109"/>
    </location>
    <ligand>
        <name>biotin</name>
        <dbReference type="ChEBI" id="CHEBI:57586"/>
    </ligand>
</feature>
<comment type="caution">
    <text evidence="5">Lacks conserved residue(s) required for the propagation of feature annotation.</text>
</comment>
<evidence type="ECO:0000256" key="1">
    <source>
        <dbReference type="ARBA" id="ARBA00022598"/>
    </source>
</evidence>
<dbReference type="InterPro" id="IPR030855">
    <property type="entry name" value="Bifunct_BirA"/>
</dbReference>
<dbReference type="GO" id="GO:0003677">
    <property type="term" value="F:DNA binding"/>
    <property type="evidence" value="ECO:0007669"/>
    <property type="project" value="UniProtKB-UniRule"/>
</dbReference>
<organism evidence="9 10">
    <name type="scientific">Streptococcus bovimastitidis</name>
    <dbReference type="NCBI Taxonomy" id="1856638"/>
    <lineage>
        <taxon>Bacteria</taxon>
        <taxon>Bacillati</taxon>
        <taxon>Bacillota</taxon>
        <taxon>Bacilli</taxon>
        <taxon>Lactobacillales</taxon>
        <taxon>Streptococcaceae</taxon>
        <taxon>Streptococcus</taxon>
    </lineage>
</organism>
<feature type="domain" description="Helix-turn-helix type 11" evidence="8">
    <location>
        <begin position="5"/>
        <end position="57"/>
    </location>
</feature>
<dbReference type="InterPro" id="IPR036388">
    <property type="entry name" value="WH-like_DNA-bd_sf"/>
</dbReference>
<dbReference type="EMBL" id="LZDD01000001">
    <property type="protein sequence ID" value="OJF73020.1"/>
    <property type="molecule type" value="Genomic_DNA"/>
</dbReference>
<dbReference type="PANTHER" id="PTHR12835">
    <property type="entry name" value="BIOTIN PROTEIN LIGASE"/>
    <property type="match status" value="1"/>
</dbReference>
<dbReference type="InterPro" id="IPR013196">
    <property type="entry name" value="HTH_11"/>
</dbReference>
<dbReference type="Gene3D" id="2.30.30.100">
    <property type="match status" value="1"/>
</dbReference>
<dbReference type="AlphaFoldDB" id="A0A1L8MQG6"/>
<feature type="DNA-binding region" description="H-T-H motif" evidence="5">
    <location>
        <begin position="20"/>
        <end position="39"/>
    </location>
</feature>
<dbReference type="Pfam" id="PF03099">
    <property type="entry name" value="BPL_LplA_LipB"/>
    <property type="match status" value="1"/>
</dbReference>
<dbReference type="GO" id="GO:0005524">
    <property type="term" value="F:ATP binding"/>
    <property type="evidence" value="ECO:0007669"/>
    <property type="project" value="UniProtKB-UniRule"/>
</dbReference>
<dbReference type="InterPro" id="IPR045864">
    <property type="entry name" value="aa-tRNA-synth_II/BPL/LPL"/>
</dbReference>
<dbReference type="GO" id="GO:0009249">
    <property type="term" value="P:protein lipoylation"/>
    <property type="evidence" value="ECO:0007669"/>
    <property type="project" value="UniProtKB-ARBA"/>
</dbReference>
<dbReference type="OrthoDB" id="9807064at2"/>
<keyword evidence="5" id="KW-0238">DNA-binding</keyword>
<proteinExistence type="inferred from homology"/>
<protein>
    <recommendedName>
        <fullName evidence="5">Bifunctional ligase/repressor BirA</fullName>
    </recommendedName>
    <alternativeName>
        <fullName evidence="5">Biotin--[acetyl-CoA-carboxylase] ligase</fullName>
        <ecNumber evidence="5">6.3.4.15</ecNumber>
    </alternativeName>
    <alternativeName>
        <fullName evidence="5">Biotin--protein ligase</fullName>
    </alternativeName>
    <alternativeName>
        <fullName evidence="5">Biotin-[acetyl-CoA carboxylase] synthetase</fullName>
    </alternativeName>
</protein>
<dbReference type="GO" id="GO:0006355">
    <property type="term" value="P:regulation of DNA-templated transcription"/>
    <property type="evidence" value="ECO:0007669"/>
    <property type="project" value="UniProtKB-UniRule"/>
</dbReference>
<dbReference type="SUPFAM" id="SSF46785">
    <property type="entry name" value="Winged helix' DNA-binding domain"/>
    <property type="match status" value="1"/>
</dbReference>
<dbReference type="EC" id="6.3.4.15" evidence="5"/>
<dbReference type="CDD" id="cd16442">
    <property type="entry name" value="BPL"/>
    <property type="match status" value="1"/>
</dbReference>
<reference evidence="10" key="1">
    <citation type="submission" date="2016-06" db="EMBL/GenBank/DDBJ databases">
        <authorList>
            <person name="de Vries S.P.W."/>
            <person name="Hadjirin N.F."/>
            <person name="Lay E.M."/>
            <person name="Zadoks R.N."/>
            <person name="Peacock S.J."/>
            <person name="Parkhill J."/>
            <person name="Grant A.J."/>
            <person name="Mcdougall S."/>
            <person name="Holmes M.A."/>
        </authorList>
    </citation>
    <scope>NUCLEOTIDE SEQUENCE [LARGE SCALE GENOMIC DNA]</scope>
    <source>
        <strain evidence="10">NZ1587</strain>
    </source>
</reference>
<comment type="caution">
    <text evidence="9">The sequence shown here is derived from an EMBL/GenBank/DDBJ whole genome shotgun (WGS) entry which is preliminary data.</text>
</comment>
<keyword evidence="5" id="KW-0805">Transcription regulation</keyword>
<dbReference type="InterPro" id="IPR036390">
    <property type="entry name" value="WH_DNA-bd_sf"/>
</dbReference>
<keyword evidence="5" id="KW-0804">Transcription</keyword>
<keyword evidence="3 5" id="KW-0067">ATP-binding</keyword>
<dbReference type="NCBIfam" id="NF008846">
    <property type="entry name" value="PRK11886.1-1"/>
    <property type="match status" value="1"/>
</dbReference>
<evidence type="ECO:0000256" key="4">
    <source>
        <dbReference type="ARBA" id="ARBA00023267"/>
    </source>
</evidence>
<keyword evidence="2 5" id="KW-0547">Nucleotide-binding</keyword>
<dbReference type="Gene3D" id="1.10.10.10">
    <property type="entry name" value="Winged helix-like DNA-binding domain superfamily/Winged helix DNA-binding domain"/>
    <property type="match status" value="1"/>
</dbReference>
<evidence type="ECO:0000256" key="3">
    <source>
        <dbReference type="ARBA" id="ARBA00022840"/>
    </source>
</evidence>
<feature type="domain" description="BPL/LPL catalytic" evidence="7">
    <location>
        <begin position="85"/>
        <end position="207"/>
    </location>
</feature>
<comment type="catalytic activity">
    <reaction evidence="5">
        <text>biotin + L-lysyl-[protein] + ATP = N(6)-biotinyl-L-lysyl-[protein] + AMP + diphosphate + H(+)</text>
        <dbReference type="Rhea" id="RHEA:11756"/>
        <dbReference type="Rhea" id="RHEA-COMP:9752"/>
        <dbReference type="Rhea" id="RHEA-COMP:10505"/>
        <dbReference type="ChEBI" id="CHEBI:15378"/>
        <dbReference type="ChEBI" id="CHEBI:29969"/>
        <dbReference type="ChEBI" id="CHEBI:30616"/>
        <dbReference type="ChEBI" id="CHEBI:33019"/>
        <dbReference type="ChEBI" id="CHEBI:57586"/>
        <dbReference type="ChEBI" id="CHEBI:83144"/>
        <dbReference type="ChEBI" id="CHEBI:456215"/>
        <dbReference type="EC" id="6.3.4.15"/>
    </reaction>
</comment>
<keyword evidence="10" id="KW-1185">Reference proteome</keyword>
<evidence type="ECO:0000256" key="5">
    <source>
        <dbReference type="HAMAP-Rule" id="MF_00978"/>
    </source>
</evidence>
<dbReference type="Gene3D" id="3.30.930.10">
    <property type="entry name" value="Bira Bifunctional Protein, Domain 2"/>
    <property type="match status" value="1"/>
</dbReference>
<accession>A0A1L8MQG6</accession>
<comment type="function">
    <text evidence="5">Acts both as a biotin--[acetyl-CoA-carboxylase] ligase and a repressor.</text>
</comment>
<sequence length="311" mass="34487">MKTSEKIYTLLAQNQDFVSGELLAEKLDLSRTSIWKAIKTLENQGLQIEKSKVKGYKLLGGDILLAESISQEVGFPVTLMETSYSTQQDAKDNIAQNGVTPQLFLAPSQTKAKGRMNRDFFASETGGIYMSLHLRPNVTYDHLLPYTLIAASSIVKAISRLTGIETEIKWVNDIYLGQKKIAGIITEAITSVETGLITDVIIGIGLNFNIPEFPTEISAKAGSLFQGHAPISRNQLITEIWKLFFEIPVKDHLKVYKEKSLVLGKQVTYIENDKTIQAQAIDITDQGHLIVKLADKQEKILSSGEISLSSW</sequence>
<feature type="binding site" evidence="5">
    <location>
        <position position="180"/>
    </location>
    <ligand>
        <name>biotin</name>
        <dbReference type="ChEBI" id="CHEBI:57586"/>
    </ligand>
</feature>
<dbReference type="InterPro" id="IPR003142">
    <property type="entry name" value="BPL_C"/>
</dbReference>
<keyword evidence="1 5" id="KW-0436">Ligase</keyword>
<evidence type="ECO:0000259" key="7">
    <source>
        <dbReference type="Pfam" id="PF03099"/>
    </source>
</evidence>
<dbReference type="Pfam" id="PF02237">
    <property type="entry name" value="BPL_C"/>
    <property type="match status" value="1"/>
</dbReference>
<dbReference type="PANTHER" id="PTHR12835:SF5">
    <property type="entry name" value="BIOTIN--PROTEIN LIGASE"/>
    <property type="match status" value="1"/>
</dbReference>
<dbReference type="InterPro" id="IPR004143">
    <property type="entry name" value="BPL_LPL_catalytic"/>
</dbReference>